<evidence type="ECO:0000256" key="1">
    <source>
        <dbReference type="SAM" id="MobiDB-lite"/>
    </source>
</evidence>
<feature type="region of interest" description="Disordered" evidence="1">
    <location>
        <begin position="53"/>
        <end position="140"/>
    </location>
</feature>
<feature type="compositionally biased region" description="Polar residues" evidence="1">
    <location>
        <begin position="105"/>
        <end position="137"/>
    </location>
</feature>
<accession>A0AB40A7J8</accession>
<feature type="compositionally biased region" description="Low complexity" evidence="1">
    <location>
        <begin position="58"/>
        <end position="81"/>
    </location>
</feature>
<organism evidence="2 3">
    <name type="scientific">Drosophila suzukii</name>
    <name type="common">Spotted-wing drosophila fruit fly</name>
    <dbReference type="NCBI Taxonomy" id="28584"/>
    <lineage>
        <taxon>Eukaryota</taxon>
        <taxon>Metazoa</taxon>
        <taxon>Ecdysozoa</taxon>
        <taxon>Arthropoda</taxon>
        <taxon>Hexapoda</taxon>
        <taxon>Insecta</taxon>
        <taxon>Pterygota</taxon>
        <taxon>Neoptera</taxon>
        <taxon>Endopterygota</taxon>
        <taxon>Diptera</taxon>
        <taxon>Brachycera</taxon>
        <taxon>Muscomorpha</taxon>
        <taxon>Ephydroidea</taxon>
        <taxon>Drosophilidae</taxon>
        <taxon>Drosophila</taxon>
        <taxon>Sophophora</taxon>
    </lineage>
</organism>
<proteinExistence type="predicted"/>
<gene>
    <name evidence="3" type="primary">LOC108020559</name>
</gene>
<reference evidence="3" key="1">
    <citation type="submission" date="2025-08" db="UniProtKB">
        <authorList>
            <consortium name="RefSeq"/>
        </authorList>
    </citation>
    <scope>IDENTIFICATION</scope>
</reference>
<dbReference type="Proteomes" id="UP001652628">
    <property type="component" value="Chromosome 3"/>
</dbReference>
<evidence type="ECO:0000313" key="3">
    <source>
        <dbReference type="RefSeq" id="XP_036673065.3"/>
    </source>
</evidence>
<dbReference type="GeneID" id="108020559"/>
<dbReference type="AlphaFoldDB" id="A0AB40A7J8"/>
<protein>
    <submittedName>
        <fullName evidence="3">Uncharacterized protein</fullName>
    </submittedName>
</protein>
<name>A0AB40A7J8_DROSZ</name>
<sequence length="325" mass="36558">MENQSKKKSYLRFYLKQRIIDYKKKRLALKEKKNELQFEKALLKIAEMEVKRKERTLSSSSSTSFSSSSSSSLISNMTSSSRNASPKPDDLMDQNDDVFPLGPSLKSSTPCRTDSKNPSSTITSPATESPNTETQATKYDDCLKPSMELAVQIKNNEWKLPALTRDQCRVCRKKRVSSSCSSHVCDPERLDLGCYCGFLTHGSLSFYGHKASCTFKANDMVRVNKPEENGSSEKLSTPMGSISNLDPDHINSGYIMDTGLGDKHAFEDKILDGNIVVSEESPDMEYDFAEFWEDDECIEWISVEEAGMEEFEDARPTSMARRSTL</sequence>
<keyword evidence="2" id="KW-1185">Reference proteome</keyword>
<evidence type="ECO:0000313" key="2">
    <source>
        <dbReference type="Proteomes" id="UP001652628"/>
    </source>
</evidence>
<dbReference type="RefSeq" id="XP_036673065.3">
    <property type="nucleotide sequence ID" value="XM_036817170.3"/>
</dbReference>